<evidence type="ECO:0000256" key="1">
    <source>
        <dbReference type="SAM" id="MobiDB-lite"/>
    </source>
</evidence>
<accession>A0A4S3K9X9</accession>
<evidence type="ECO:0000313" key="5">
    <source>
        <dbReference type="Proteomes" id="UP000295341"/>
    </source>
</evidence>
<sequence>MSALEQRLRLIRLPALIAGALLLAACASKNEPPSDTPEGEAESLAAATAAADEVEITKTPASSTEVAQAPPPEKEATSPAPRPNVEPPDFAGLLEAHNHWRKQVGTPALSWSNSAADVAQAWADELVRRGCQISHSTGDKRRLTWGENVFSYWRGGAYEGYRKTPEIVVDRWASEGRWYDNKTQTCKAPRGSVCGHFTQVISTYSTHVGCGRARCETAEVWVCNYSPPGNYKGVPPY</sequence>
<dbReference type="AlphaFoldDB" id="A0A4S3K9X9"/>
<evidence type="ECO:0000256" key="2">
    <source>
        <dbReference type="SAM" id="SignalP"/>
    </source>
</evidence>
<dbReference type="Proteomes" id="UP000295341">
    <property type="component" value="Unassembled WGS sequence"/>
</dbReference>
<dbReference type="SMART" id="SM00198">
    <property type="entry name" value="SCP"/>
    <property type="match status" value="1"/>
</dbReference>
<dbReference type="Pfam" id="PF00188">
    <property type="entry name" value="CAP"/>
    <property type="match status" value="1"/>
</dbReference>
<feature type="region of interest" description="Disordered" evidence="1">
    <location>
        <begin position="29"/>
        <end position="90"/>
    </location>
</feature>
<protein>
    <submittedName>
        <fullName evidence="4">Cysteine-rich secretory family protein</fullName>
    </submittedName>
</protein>
<reference evidence="4 5" key="1">
    <citation type="submission" date="2019-03" db="EMBL/GenBank/DDBJ databases">
        <title>Genomic Encyclopedia of Type Strains, Phase IV (KMG-IV): sequencing the most valuable type-strain genomes for metagenomic binning, comparative biology and taxonomic classification.</title>
        <authorList>
            <person name="Goeker M."/>
        </authorList>
    </citation>
    <scope>NUCLEOTIDE SEQUENCE [LARGE SCALE GENOMIC DNA]</scope>
    <source>
        <strain evidence="4 5">DSM 26377</strain>
    </source>
</reference>
<dbReference type="EMBL" id="SOBT01000009">
    <property type="protein sequence ID" value="TDU28628.1"/>
    <property type="molecule type" value="Genomic_DNA"/>
</dbReference>
<dbReference type="InterPro" id="IPR001283">
    <property type="entry name" value="CRISP-related"/>
</dbReference>
<keyword evidence="2" id="KW-0732">Signal</keyword>
<dbReference type="PRINTS" id="PR00837">
    <property type="entry name" value="V5TPXLIKE"/>
</dbReference>
<name>A0A4S3K9X9_9GAMM</name>
<dbReference type="InterPro" id="IPR035940">
    <property type="entry name" value="CAP_sf"/>
</dbReference>
<dbReference type="OrthoDB" id="9794228at2"/>
<dbReference type="Gene3D" id="3.40.33.10">
    <property type="entry name" value="CAP"/>
    <property type="match status" value="1"/>
</dbReference>
<feature type="compositionally biased region" description="Low complexity" evidence="1">
    <location>
        <begin position="42"/>
        <end position="51"/>
    </location>
</feature>
<comment type="caution">
    <text evidence="4">The sequence shown here is derived from an EMBL/GenBank/DDBJ whole genome shotgun (WGS) entry which is preliminary data.</text>
</comment>
<dbReference type="InterPro" id="IPR014044">
    <property type="entry name" value="CAP_dom"/>
</dbReference>
<organism evidence="4 5">
    <name type="scientific">Panacagrimonas perspica</name>
    <dbReference type="NCBI Taxonomy" id="381431"/>
    <lineage>
        <taxon>Bacteria</taxon>
        <taxon>Pseudomonadati</taxon>
        <taxon>Pseudomonadota</taxon>
        <taxon>Gammaproteobacteria</taxon>
        <taxon>Nevskiales</taxon>
        <taxon>Nevskiaceae</taxon>
        <taxon>Panacagrimonas</taxon>
    </lineage>
</organism>
<evidence type="ECO:0000259" key="3">
    <source>
        <dbReference type="SMART" id="SM00198"/>
    </source>
</evidence>
<gene>
    <name evidence="4" type="ORF">DFR24_3003</name>
</gene>
<evidence type="ECO:0000313" key="4">
    <source>
        <dbReference type="EMBL" id="TDU28628.1"/>
    </source>
</evidence>
<feature type="domain" description="SCP" evidence="3">
    <location>
        <begin position="88"/>
        <end position="233"/>
    </location>
</feature>
<proteinExistence type="predicted"/>
<dbReference type="RefSeq" id="WP_133882161.1">
    <property type="nucleotide sequence ID" value="NZ_MWIN01000002.1"/>
</dbReference>
<dbReference type="PROSITE" id="PS51257">
    <property type="entry name" value="PROKAR_LIPOPROTEIN"/>
    <property type="match status" value="1"/>
</dbReference>
<feature type="chain" id="PRO_5030100232" evidence="2">
    <location>
        <begin position="30"/>
        <end position="237"/>
    </location>
</feature>
<feature type="signal peptide" evidence="2">
    <location>
        <begin position="1"/>
        <end position="29"/>
    </location>
</feature>
<dbReference type="SUPFAM" id="SSF55797">
    <property type="entry name" value="PR-1-like"/>
    <property type="match status" value="1"/>
</dbReference>
<dbReference type="PANTHER" id="PTHR10334">
    <property type="entry name" value="CYSTEINE-RICH SECRETORY PROTEIN-RELATED"/>
    <property type="match status" value="1"/>
</dbReference>
<keyword evidence="5" id="KW-1185">Reference proteome</keyword>